<evidence type="ECO:0000256" key="1">
    <source>
        <dbReference type="SAM" id="MobiDB-lite"/>
    </source>
</evidence>
<protein>
    <recommendedName>
        <fullName evidence="4">Sce7726 family protein</fullName>
    </recommendedName>
</protein>
<dbReference type="RefSeq" id="WP_165388792.1">
    <property type="nucleotide sequence ID" value="NZ_SGXF01000001.1"/>
</dbReference>
<proteinExistence type="predicted"/>
<keyword evidence="3" id="KW-1185">Reference proteome</keyword>
<dbReference type="NCBIfam" id="NF033832">
    <property type="entry name" value="sce7726_fam"/>
    <property type="match status" value="1"/>
</dbReference>
<accession>A0A4Q7PT11</accession>
<reference evidence="2 3" key="1">
    <citation type="submission" date="2019-02" db="EMBL/GenBank/DDBJ databases">
        <title>Genomic Encyclopedia of Type Strains, Phase IV (KMG-IV): sequencing the most valuable type-strain genomes for metagenomic binning, comparative biology and taxonomic classification.</title>
        <authorList>
            <person name="Goeker M."/>
        </authorList>
    </citation>
    <scope>NUCLEOTIDE SEQUENCE [LARGE SCALE GENOMIC DNA]</scope>
    <source>
        <strain evidence="2 3">DSM 29486</strain>
    </source>
</reference>
<comment type="caution">
    <text evidence="2">The sequence shown here is derived from an EMBL/GenBank/DDBJ whole genome shotgun (WGS) entry which is preliminary data.</text>
</comment>
<evidence type="ECO:0008006" key="4">
    <source>
        <dbReference type="Google" id="ProtNLM"/>
    </source>
</evidence>
<gene>
    <name evidence="2" type="ORF">EV209_0566</name>
</gene>
<evidence type="ECO:0000313" key="3">
    <source>
        <dbReference type="Proteomes" id="UP000292927"/>
    </source>
</evidence>
<sequence>MLYDKDIREPLFDFLEVTYGKTRILEEKTMGQSRADIVMVTPEALYGIEIKSDADTYARLARQIEDYDQYYDYNMIVAGTSHAANVSRHVPVYWGIITAEIADGTVDFYMLRSPLPNPRMDWKKKLQILWKPELASLQEWNGMPKYKDKSKMFVAGKIAERIPGKIPEEKLKKEVSDILFERDYNTAAEVVAEYRKGEIQKLLEKTDDLQERLELMTEQAARGHTFSGGGVRKSGRRRKQKW</sequence>
<dbReference type="EMBL" id="SGXF01000001">
    <property type="protein sequence ID" value="RZT02450.1"/>
    <property type="molecule type" value="Genomic_DNA"/>
</dbReference>
<dbReference type="AlphaFoldDB" id="A0A4Q7PT11"/>
<feature type="compositionally biased region" description="Basic residues" evidence="1">
    <location>
        <begin position="233"/>
        <end position="242"/>
    </location>
</feature>
<organism evidence="2 3">
    <name type="scientific">Cuneatibacter caecimuris</name>
    <dbReference type="NCBI Taxonomy" id="1796618"/>
    <lineage>
        <taxon>Bacteria</taxon>
        <taxon>Bacillati</taxon>
        <taxon>Bacillota</taxon>
        <taxon>Clostridia</taxon>
        <taxon>Lachnospirales</taxon>
        <taxon>Lachnospiraceae</taxon>
        <taxon>Cuneatibacter</taxon>
    </lineage>
</organism>
<dbReference type="Proteomes" id="UP000292927">
    <property type="component" value="Unassembled WGS sequence"/>
</dbReference>
<feature type="region of interest" description="Disordered" evidence="1">
    <location>
        <begin position="220"/>
        <end position="242"/>
    </location>
</feature>
<name>A0A4Q7PT11_9FIRM</name>
<evidence type="ECO:0000313" key="2">
    <source>
        <dbReference type="EMBL" id="RZT02450.1"/>
    </source>
</evidence>
<dbReference type="InterPro" id="IPR047729">
    <property type="entry name" value="Sce7726-like"/>
</dbReference>